<organism evidence="1 2">
    <name type="scientific">Rhynchophorus ferrugineus</name>
    <name type="common">Red palm weevil</name>
    <name type="synonym">Curculio ferrugineus</name>
    <dbReference type="NCBI Taxonomy" id="354439"/>
    <lineage>
        <taxon>Eukaryota</taxon>
        <taxon>Metazoa</taxon>
        <taxon>Ecdysozoa</taxon>
        <taxon>Arthropoda</taxon>
        <taxon>Hexapoda</taxon>
        <taxon>Insecta</taxon>
        <taxon>Pterygota</taxon>
        <taxon>Neoptera</taxon>
        <taxon>Endopterygota</taxon>
        <taxon>Coleoptera</taxon>
        <taxon>Polyphaga</taxon>
        <taxon>Cucujiformia</taxon>
        <taxon>Curculionidae</taxon>
        <taxon>Dryophthorinae</taxon>
        <taxon>Rhynchophorus</taxon>
    </lineage>
</organism>
<name>A0A834M0Z1_RHYFE</name>
<gene>
    <name evidence="1" type="ORF">GWI33_019892</name>
</gene>
<sequence length="91" mass="9980">MNVPTERGLKFHPSSVDGFPNTRAIQTADLCGLSGAILTANKMTESQEAYPIQADILQSDWLIKNGKTATFSQFFLIFFSAPALHSVSEIF</sequence>
<dbReference type="AlphaFoldDB" id="A0A834M0Z1"/>
<reference evidence="1" key="1">
    <citation type="submission" date="2020-08" db="EMBL/GenBank/DDBJ databases">
        <title>Genome sequencing and assembly of the red palm weevil Rhynchophorus ferrugineus.</title>
        <authorList>
            <person name="Dias G.B."/>
            <person name="Bergman C.M."/>
            <person name="Manee M."/>
        </authorList>
    </citation>
    <scope>NUCLEOTIDE SEQUENCE</scope>
    <source>
        <strain evidence="1">AA-2017</strain>
        <tissue evidence="1">Whole larva</tissue>
    </source>
</reference>
<proteinExistence type="predicted"/>
<dbReference type="EMBL" id="JAACXV010014494">
    <property type="protein sequence ID" value="KAF7266818.1"/>
    <property type="molecule type" value="Genomic_DNA"/>
</dbReference>
<evidence type="ECO:0000313" key="1">
    <source>
        <dbReference type="EMBL" id="KAF7266818.1"/>
    </source>
</evidence>
<comment type="caution">
    <text evidence="1">The sequence shown here is derived from an EMBL/GenBank/DDBJ whole genome shotgun (WGS) entry which is preliminary data.</text>
</comment>
<dbReference type="Proteomes" id="UP000625711">
    <property type="component" value="Unassembled WGS sequence"/>
</dbReference>
<keyword evidence="2" id="KW-1185">Reference proteome</keyword>
<protein>
    <submittedName>
        <fullName evidence="1">Uncharacterized protein</fullName>
    </submittedName>
</protein>
<accession>A0A834M0Z1</accession>
<evidence type="ECO:0000313" key="2">
    <source>
        <dbReference type="Proteomes" id="UP000625711"/>
    </source>
</evidence>